<evidence type="ECO:0008006" key="3">
    <source>
        <dbReference type="Google" id="ProtNLM"/>
    </source>
</evidence>
<dbReference type="Pfam" id="PF10888">
    <property type="entry name" value="DUF2742"/>
    <property type="match status" value="1"/>
</dbReference>
<dbReference type="RefSeq" id="WP_065022639.1">
    <property type="nucleotide sequence ID" value="NZ_LZMF01000004.1"/>
</dbReference>
<dbReference type="AlphaFoldDB" id="A0A1A3U9G6"/>
<dbReference type="InterPro" id="IPR024384">
    <property type="entry name" value="DUF2742"/>
</dbReference>
<dbReference type="Proteomes" id="UP000093759">
    <property type="component" value="Unassembled WGS sequence"/>
</dbReference>
<proteinExistence type="predicted"/>
<accession>A0A1A3U9G6</accession>
<comment type="caution">
    <text evidence="1">The sequence shown here is derived from an EMBL/GenBank/DDBJ whole genome shotgun (WGS) entry which is preliminary data.</text>
</comment>
<organism evidence="1 2">
    <name type="scientific">Mycolicibacter sinensis (strain JDM601)</name>
    <name type="common">Mycobacterium sinense</name>
    <dbReference type="NCBI Taxonomy" id="875328"/>
    <lineage>
        <taxon>Bacteria</taxon>
        <taxon>Bacillati</taxon>
        <taxon>Actinomycetota</taxon>
        <taxon>Actinomycetes</taxon>
        <taxon>Mycobacteriales</taxon>
        <taxon>Mycobacteriaceae</taxon>
        <taxon>Mycolicibacter</taxon>
    </lineage>
</organism>
<dbReference type="EMBL" id="LZMF01000004">
    <property type="protein sequence ID" value="OBK91479.1"/>
    <property type="molecule type" value="Genomic_DNA"/>
</dbReference>
<evidence type="ECO:0000313" key="2">
    <source>
        <dbReference type="Proteomes" id="UP000093759"/>
    </source>
</evidence>
<reference evidence="2" key="1">
    <citation type="submission" date="2016-06" db="EMBL/GenBank/DDBJ databases">
        <authorList>
            <person name="Sutton G."/>
            <person name="Brinkac L."/>
            <person name="Sanka R."/>
            <person name="Adams M."/>
            <person name="Lau E."/>
            <person name="Garcia-Basteiro A."/>
            <person name="Lopez-Varela E."/>
            <person name="Palencia S."/>
        </authorList>
    </citation>
    <scope>NUCLEOTIDE SEQUENCE [LARGE SCALE GENOMIC DNA]</scope>
    <source>
        <strain evidence="2">1274684.2</strain>
    </source>
</reference>
<gene>
    <name evidence="1" type="ORF">A5648_14045</name>
</gene>
<evidence type="ECO:0000313" key="1">
    <source>
        <dbReference type="EMBL" id="OBK91479.1"/>
    </source>
</evidence>
<sequence>MNATASRSVSWWPTHEFVAELLAQANTAPPMAGTPAWCALADDDPLKLLSLAQAGEHHVLRMEVAQGHRAAASRAVAASVDWGKVGREIHQRAEFRAAHPWSRRKAVS</sequence>
<protein>
    <recommendedName>
        <fullName evidence="3">DUF2742 domain-containing protein</fullName>
    </recommendedName>
</protein>
<name>A0A1A3U9G6_MYCSD</name>